<dbReference type="InterPro" id="IPR048324">
    <property type="entry name" value="ZSWIM1-3_RNaseH-like"/>
</dbReference>
<gene>
    <name evidence="3" type="ORF">N0F65_000903</name>
</gene>
<protein>
    <recommendedName>
        <fullName evidence="2">ZSWIM1/3 RNaseH-like domain-containing protein</fullName>
    </recommendedName>
</protein>
<reference evidence="3" key="2">
    <citation type="journal article" date="2023" name="Microbiol Resour">
        <title>Decontamination and Annotation of the Draft Genome Sequence of the Oomycete Lagenidium giganteum ARSEF 373.</title>
        <authorList>
            <person name="Morgan W.R."/>
            <person name="Tartar A."/>
        </authorList>
    </citation>
    <scope>NUCLEOTIDE SEQUENCE</scope>
    <source>
        <strain evidence="3">ARSEF 373</strain>
    </source>
</reference>
<accession>A0AAV2YXL3</accession>
<feature type="region of interest" description="Disordered" evidence="1">
    <location>
        <begin position="304"/>
        <end position="324"/>
    </location>
</feature>
<evidence type="ECO:0000259" key="2">
    <source>
        <dbReference type="Pfam" id="PF21056"/>
    </source>
</evidence>
<reference evidence="3" key="1">
    <citation type="submission" date="2022-11" db="EMBL/GenBank/DDBJ databases">
        <authorList>
            <person name="Morgan W.R."/>
            <person name="Tartar A."/>
        </authorList>
    </citation>
    <scope>NUCLEOTIDE SEQUENCE</scope>
    <source>
        <strain evidence="3">ARSEF 373</strain>
    </source>
</reference>
<proteinExistence type="predicted"/>
<dbReference type="InterPro" id="IPR052579">
    <property type="entry name" value="Zinc_finger_SWIM"/>
</dbReference>
<feature type="compositionally biased region" description="Basic and acidic residues" evidence="1">
    <location>
        <begin position="10"/>
        <end position="24"/>
    </location>
</feature>
<evidence type="ECO:0000256" key="1">
    <source>
        <dbReference type="SAM" id="MobiDB-lite"/>
    </source>
</evidence>
<evidence type="ECO:0000313" key="3">
    <source>
        <dbReference type="EMBL" id="DAZ99725.1"/>
    </source>
</evidence>
<dbReference type="Proteomes" id="UP001146120">
    <property type="component" value="Unassembled WGS sequence"/>
</dbReference>
<feature type="region of interest" description="Disordered" evidence="1">
    <location>
        <begin position="245"/>
        <end position="283"/>
    </location>
</feature>
<dbReference type="AlphaFoldDB" id="A0AAV2YXL3"/>
<dbReference type="PANTHER" id="PTHR31569">
    <property type="entry name" value="SWIM-TYPE DOMAIN-CONTAINING PROTEIN"/>
    <property type="match status" value="1"/>
</dbReference>
<sequence>RFAAQRFSYSKRERQLRSPGETRRSLVSKAEELPEELGLYPLTLVCTHAFPLNPRGRGKRHRAKVRDTGCGAHVNAGVVRRGRSFQVIVTPSGFHNHPRNERLYGYYCENRKVSEKEVLDGARTLWKAGARPRGLHKYLRELTGTIRRIQVYNLIPRWKYDDKDGKTDEQKALQHRTITFQTAGMRRLFAVFPQVSLVDSTHATNSNRYKLFSFVIEDIFGKGQYVQYALIDREAKENMTDAVKSFKENNPTSKDLPKQPRKQRNGSDRRESNMSGKSHATLQMGNSTMRASTTWMCSFSIATSSPSVPGCPGGSSSNAEVPTD</sequence>
<feature type="compositionally biased region" description="Low complexity" evidence="1">
    <location>
        <begin position="304"/>
        <end position="317"/>
    </location>
</feature>
<keyword evidence="4" id="KW-1185">Reference proteome</keyword>
<feature type="region of interest" description="Disordered" evidence="1">
    <location>
        <begin position="1"/>
        <end position="24"/>
    </location>
</feature>
<feature type="non-terminal residue" evidence="3">
    <location>
        <position position="1"/>
    </location>
</feature>
<comment type="caution">
    <text evidence="3">The sequence shown here is derived from an EMBL/GenBank/DDBJ whole genome shotgun (WGS) entry which is preliminary data.</text>
</comment>
<dbReference type="EMBL" id="DAKRPA010000078">
    <property type="protein sequence ID" value="DAZ99725.1"/>
    <property type="molecule type" value="Genomic_DNA"/>
</dbReference>
<dbReference type="Pfam" id="PF21056">
    <property type="entry name" value="ZSWIM1-3_RNaseH-like"/>
    <property type="match status" value="1"/>
</dbReference>
<name>A0AAV2YXL3_9STRA</name>
<feature type="compositionally biased region" description="Polar residues" evidence="1">
    <location>
        <begin position="273"/>
        <end position="283"/>
    </location>
</feature>
<organism evidence="3 4">
    <name type="scientific">Lagenidium giganteum</name>
    <dbReference type="NCBI Taxonomy" id="4803"/>
    <lineage>
        <taxon>Eukaryota</taxon>
        <taxon>Sar</taxon>
        <taxon>Stramenopiles</taxon>
        <taxon>Oomycota</taxon>
        <taxon>Peronosporomycetes</taxon>
        <taxon>Pythiales</taxon>
        <taxon>Pythiaceae</taxon>
    </lineage>
</organism>
<evidence type="ECO:0000313" key="4">
    <source>
        <dbReference type="Proteomes" id="UP001146120"/>
    </source>
</evidence>
<feature type="domain" description="ZSWIM1/3 RNaseH-like" evidence="2">
    <location>
        <begin position="174"/>
        <end position="254"/>
    </location>
</feature>
<dbReference type="PANTHER" id="PTHR31569:SF4">
    <property type="entry name" value="SWIM-TYPE DOMAIN-CONTAINING PROTEIN"/>
    <property type="match status" value="1"/>
</dbReference>